<protein>
    <recommendedName>
        <fullName evidence="3">Pentatricopeptide repeat-containing protein</fullName>
    </recommendedName>
</protein>
<dbReference type="OrthoDB" id="185373at2759"/>
<dbReference type="PROSITE" id="PS51257">
    <property type="entry name" value="PROKAR_LIPOPROTEIN"/>
    <property type="match status" value="1"/>
</dbReference>
<evidence type="ECO:0000313" key="1">
    <source>
        <dbReference type="EMBL" id="KAJ8553923.1"/>
    </source>
</evidence>
<evidence type="ECO:0008006" key="3">
    <source>
        <dbReference type="Google" id="ProtNLM"/>
    </source>
</evidence>
<dbReference type="AlphaFoldDB" id="A0A9Q1M952"/>
<dbReference type="InterPro" id="IPR011990">
    <property type="entry name" value="TPR-like_helical_dom_sf"/>
</dbReference>
<dbReference type="PANTHER" id="PTHR47926:SF452">
    <property type="entry name" value="PENTATRICOPEPTIDE REPEAT-CONTAINING PROTEIN"/>
    <property type="match status" value="1"/>
</dbReference>
<dbReference type="Gene3D" id="1.25.40.10">
    <property type="entry name" value="Tetratricopeptide repeat domain"/>
    <property type="match status" value="1"/>
</dbReference>
<dbReference type="InterPro" id="IPR046960">
    <property type="entry name" value="PPR_At4g14850-like_plant"/>
</dbReference>
<proteinExistence type="predicted"/>
<dbReference type="PANTHER" id="PTHR47926">
    <property type="entry name" value="PENTATRICOPEPTIDE REPEAT-CONTAINING PROTEIN"/>
    <property type="match status" value="1"/>
</dbReference>
<comment type="caution">
    <text evidence="1">The sequence shown here is derived from an EMBL/GenBank/DDBJ whole genome shotgun (WGS) entry which is preliminary data.</text>
</comment>
<accession>A0A9Q1M952</accession>
<dbReference type="Proteomes" id="UP001152561">
    <property type="component" value="Unassembled WGS sequence"/>
</dbReference>
<gene>
    <name evidence="1" type="ORF">K7X08_024601</name>
</gene>
<dbReference type="GO" id="GO:0009451">
    <property type="term" value="P:RNA modification"/>
    <property type="evidence" value="ECO:0007669"/>
    <property type="project" value="InterPro"/>
</dbReference>
<name>A0A9Q1M952_9SOLA</name>
<dbReference type="GO" id="GO:0003723">
    <property type="term" value="F:RNA binding"/>
    <property type="evidence" value="ECO:0007669"/>
    <property type="project" value="InterPro"/>
</dbReference>
<sequence>MNLKGGKADASLIATVLTACSQLTTVQPGSEIHGYAFRRGYHLEVMVSSALVDMPLCMLSCWSCREYVRRMKDQFGISANTEHYVYMVKLLGMEGQLREAYELVQSLQEPVDSGIWGALLSCCDAHRNYELADIVAYRLFGDKLENGSYRVMLLNMYASDGRWYLVNKLRVESGLTKLKLPGKNWITSKKHSF</sequence>
<keyword evidence="2" id="KW-1185">Reference proteome</keyword>
<evidence type="ECO:0000313" key="2">
    <source>
        <dbReference type="Proteomes" id="UP001152561"/>
    </source>
</evidence>
<reference evidence="2" key="1">
    <citation type="journal article" date="2023" name="Proc. Natl. Acad. Sci. U.S.A.">
        <title>Genomic and structural basis for evolution of tropane alkaloid biosynthesis.</title>
        <authorList>
            <person name="Wanga Y.-J."/>
            <person name="Taina T."/>
            <person name="Yua J.-Y."/>
            <person name="Lia J."/>
            <person name="Xua B."/>
            <person name="Chenc J."/>
            <person name="D'Auriad J.C."/>
            <person name="Huanga J.-P."/>
            <person name="Huanga S.-X."/>
        </authorList>
    </citation>
    <scope>NUCLEOTIDE SEQUENCE [LARGE SCALE GENOMIC DNA]</scope>
    <source>
        <strain evidence="2">cv. KIB-2019</strain>
    </source>
</reference>
<organism evidence="1 2">
    <name type="scientific">Anisodus acutangulus</name>
    <dbReference type="NCBI Taxonomy" id="402998"/>
    <lineage>
        <taxon>Eukaryota</taxon>
        <taxon>Viridiplantae</taxon>
        <taxon>Streptophyta</taxon>
        <taxon>Embryophyta</taxon>
        <taxon>Tracheophyta</taxon>
        <taxon>Spermatophyta</taxon>
        <taxon>Magnoliopsida</taxon>
        <taxon>eudicotyledons</taxon>
        <taxon>Gunneridae</taxon>
        <taxon>Pentapetalae</taxon>
        <taxon>asterids</taxon>
        <taxon>lamiids</taxon>
        <taxon>Solanales</taxon>
        <taxon>Solanaceae</taxon>
        <taxon>Solanoideae</taxon>
        <taxon>Hyoscyameae</taxon>
        <taxon>Anisodus</taxon>
    </lineage>
</organism>
<dbReference type="EMBL" id="JAJAGQ010000009">
    <property type="protein sequence ID" value="KAJ8553923.1"/>
    <property type="molecule type" value="Genomic_DNA"/>
</dbReference>